<protein>
    <submittedName>
        <fullName evidence="2">Uncharacterized protein</fullName>
    </submittedName>
</protein>
<name>A0A067Q6M8_9AGAM</name>
<dbReference type="AlphaFoldDB" id="A0A067Q6M8"/>
<feature type="region of interest" description="Disordered" evidence="1">
    <location>
        <begin position="141"/>
        <end position="284"/>
    </location>
</feature>
<proteinExistence type="predicted"/>
<feature type="compositionally biased region" description="Polar residues" evidence="1">
    <location>
        <begin position="184"/>
        <end position="198"/>
    </location>
</feature>
<dbReference type="EMBL" id="KL197712">
    <property type="protein sequence ID" value="KDQ61815.1"/>
    <property type="molecule type" value="Genomic_DNA"/>
</dbReference>
<feature type="compositionally biased region" description="Low complexity" evidence="1">
    <location>
        <begin position="168"/>
        <end position="178"/>
    </location>
</feature>
<dbReference type="InParanoid" id="A0A067Q6M8"/>
<gene>
    <name evidence="2" type="ORF">JAAARDRAFT_204242</name>
</gene>
<feature type="region of interest" description="Disordered" evidence="1">
    <location>
        <begin position="86"/>
        <end position="121"/>
    </location>
</feature>
<feature type="compositionally biased region" description="Basic and acidic residues" evidence="1">
    <location>
        <begin position="253"/>
        <end position="266"/>
    </location>
</feature>
<feature type="compositionally biased region" description="Polar residues" evidence="1">
    <location>
        <begin position="149"/>
        <end position="163"/>
    </location>
</feature>
<reference evidence="3" key="1">
    <citation type="journal article" date="2014" name="Proc. Natl. Acad. Sci. U.S.A.">
        <title>Extensive sampling of basidiomycete genomes demonstrates inadequacy of the white-rot/brown-rot paradigm for wood decay fungi.</title>
        <authorList>
            <person name="Riley R."/>
            <person name="Salamov A.A."/>
            <person name="Brown D.W."/>
            <person name="Nagy L.G."/>
            <person name="Floudas D."/>
            <person name="Held B.W."/>
            <person name="Levasseur A."/>
            <person name="Lombard V."/>
            <person name="Morin E."/>
            <person name="Otillar R."/>
            <person name="Lindquist E.A."/>
            <person name="Sun H."/>
            <person name="LaButti K.M."/>
            <person name="Schmutz J."/>
            <person name="Jabbour D."/>
            <person name="Luo H."/>
            <person name="Baker S.E."/>
            <person name="Pisabarro A.G."/>
            <person name="Walton J.D."/>
            <person name="Blanchette R.A."/>
            <person name="Henrissat B."/>
            <person name="Martin F."/>
            <person name="Cullen D."/>
            <person name="Hibbett D.S."/>
            <person name="Grigoriev I.V."/>
        </authorList>
    </citation>
    <scope>NUCLEOTIDE SEQUENCE [LARGE SCALE GENOMIC DNA]</scope>
    <source>
        <strain evidence="3">MUCL 33604</strain>
    </source>
</reference>
<organism evidence="2 3">
    <name type="scientific">Jaapia argillacea MUCL 33604</name>
    <dbReference type="NCBI Taxonomy" id="933084"/>
    <lineage>
        <taxon>Eukaryota</taxon>
        <taxon>Fungi</taxon>
        <taxon>Dikarya</taxon>
        <taxon>Basidiomycota</taxon>
        <taxon>Agaricomycotina</taxon>
        <taxon>Agaricomycetes</taxon>
        <taxon>Agaricomycetidae</taxon>
        <taxon>Jaapiales</taxon>
        <taxon>Jaapiaceae</taxon>
        <taxon>Jaapia</taxon>
    </lineage>
</organism>
<feature type="compositionally biased region" description="Low complexity" evidence="1">
    <location>
        <begin position="112"/>
        <end position="121"/>
    </location>
</feature>
<accession>A0A067Q6M8</accession>
<evidence type="ECO:0000313" key="2">
    <source>
        <dbReference type="EMBL" id="KDQ61815.1"/>
    </source>
</evidence>
<dbReference type="Proteomes" id="UP000027265">
    <property type="component" value="Unassembled WGS sequence"/>
</dbReference>
<feature type="compositionally biased region" description="Polar residues" evidence="1">
    <location>
        <begin position="269"/>
        <end position="284"/>
    </location>
</feature>
<dbReference type="OrthoDB" id="3197870at2759"/>
<keyword evidence="3" id="KW-1185">Reference proteome</keyword>
<evidence type="ECO:0000256" key="1">
    <source>
        <dbReference type="SAM" id="MobiDB-lite"/>
    </source>
</evidence>
<sequence>MFFCNGLRDPWLFDLSAKAIVVRLLPHLGLLMPSECSPFTPSSPDLKVFHVGWIMKVIEVQFLIPISPYVLDDKFQLDNISPNQSMANSVAPEMEVRSYRTAQESPIRANKSSSRSTRFFSSPTSASQVSLYLTHKEHAAFPTLPTPEPSSSDTWEGNDLSAQPSPPHTSSFTSSSMDSHLHPYQSTPHSRIKTTQPKQGAKRSRADVELDLSQDSIKKPRVSSRRGSGIVDSHKVPSSLLRKTPRIQPEGNEAFKRFQRALERRKSMSSRASDPNTSINTSSPLDALKLSTAGNSTTSFYSCESNYRLNKSVTAGNPHTRVEEVDFWKYNMGQASTSAPDLPIQVSVASALKALSGLPRNDTCVFVPGAVHLGKEMVCIDTGRKRSSV</sequence>
<dbReference type="HOGENOM" id="CLU_709928_0_0_1"/>
<evidence type="ECO:0000313" key="3">
    <source>
        <dbReference type="Proteomes" id="UP000027265"/>
    </source>
</evidence>